<dbReference type="Proteomes" id="UP000583800">
    <property type="component" value="Unassembled WGS sequence"/>
</dbReference>
<sequence length="1082" mass="116489">MTETLSYADALKILGCNENRLVKAAEFAANATRTGWALAGGARMAFTLADLRDDAVRYGEHVLRRAPGWKGDVNRHTRTQRLAAAHAVVVVSAYLEALDEAKLPFALSLLGLDRGEQAALALGGPAAGGFARLAEALLARRLPAPAPHRPYAETRQAVAAVHREMSQALARYVRGTAVWEGLSPDDQVRLPALLAEGPPARALRIYDEDYRLLAAAGPELAVWSLGPSAGEGATGQAGPGTGRPGNGRPGNGGADRGGIDRGGTDRGGIDRSGIDRGGADRGRAGRGHARADTRAAGVGLSRVARLLAELAPPRVGDHPAVHRVRLAASALDRPLIAAGSVPGGVTLPLLGEGYINPRLRVAEMTREATPAVKSWWEEQTALPDAEEFLVGHLTSPHATRAPLVVLGEPGAGKSKLTEVLAARLASSEFLPIRVELGDVAAGSSVTAQIEQALTALLGERTTFHEVVEAAEGALPVVLLDGLDELVQAAESDRYDYVEQVRAFQRRQAGLGRPVAVIVTCRTVVADRVRFPHGVLAVQLRPFDDDQVRAWLDVWAQANRAPLARHGRRPLPADVALAQGEPARQPLLLLLLALYDAAGNALQRDGSELGRAQLYESLIQDFAARELDRDPAVRALSEARRRRLVERELVRLGSVALSMFVRGRPAVTGDALRRDVSALCGSEAGEEWTGQATGGFLFVDRGEPGGHAFLHATFGDFLVAWLAVYAVRDLVRRQHLAEDELIAVSPQDADDDLLYAVTSFSCLAERGPIVGFSMELLRRLPQEVRVRAANLLAELLRGALHERPRRSFTGFAPVRHPLTRRLAAYSANLVLLIRGVSEEPVSVSTLLRDTPGFERWSSHAHLWKSQLGREGWAGLIRGLPACRVPGDVLLGGAAEPWDFDAAGWWFTDPAGRAPEAEGRAPGSAEQVVWFATRALDERPYLLNRDLDLLTDSLPARDGVVVVARTSGRVVTLTRLVEELLMSGSLPVRERVALYLDAIAALTALPASRGRRKLDLLLRALALEGRDLPFEDRARIVAELLRAGVERDVLRPLLESMLFERTDSLTLLTGAGVPEELLREAHPS</sequence>
<feature type="domain" description="NACHT N-terminal Helical" evidence="2">
    <location>
        <begin position="3"/>
        <end position="224"/>
    </location>
</feature>
<feature type="region of interest" description="Disordered" evidence="1">
    <location>
        <begin position="227"/>
        <end position="294"/>
    </location>
</feature>
<feature type="compositionally biased region" description="Gly residues" evidence="1">
    <location>
        <begin position="232"/>
        <end position="256"/>
    </location>
</feature>
<dbReference type="RefSeq" id="WP_185084891.1">
    <property type="nucleotide sequence ID" value="NZ_JACHJB010000002.1"/>
</dbReference>
<keyword evidence="4" id="KW-1185">Reference proteome</keyword>
<evidence type="ECO:0000256" key="1">
    <source>
        <dbReference type="SAM" id="MobiDB-lite"/>
    </source>
</evidence>
<gene>
    <name evidence="3" type="ORF">FHU36_003376</name>
</gene>
<evidence type="ECO:0000313" key="3">
    <source>
        <dbReference type="EMBL" id="MBB6346831.1"/>
    </source>
</evidence>
<comment type="caution">
    <text evidence="3">The sequence shown here is derived from an EMBL/GenBank/DDBJ whole genome shotgun (WGS) entry which is preliminary data.</text>
</comment>
<dbReference type="InterPro" id="IPR027417">
    <property type="entry name" value="P-loop_NTPase"/>
</dbReference>
<accession>A0A7X0C377</accession>
<dbReference type="SUPFAM" id="SSF52540">
    <property type="entry name" value="P-loop containing nucleoside triphosphate hydrolases"/>
    <property type="match status" value="1"/>
</dbReference>
<organism evidence="3 4">
    <name type="scientific">Nonomuraea muscovyensis</name>
    <dbReference type="NCBI Taxonomy" id="1124761"/>
    <lineage>
        <taxon>Bacteria</taxon>
        <taxon>Bacillati</taxon>
        <taxon>Actinomycetota</taxon>
        <taxon>Actinomycetes</taxon>
        <taxon>Streptosporangiales</taxon>
        <taxon>Streptosporangiaceae</taxon>
        <taxon>Nonomuraea</taxon>
    </lineage>
</organism>
<dbReference type="Gene3D" id="3.40.50.300">
    <property type="entry name" value="P-loop containing nucleotide triphosphate hydrolases"/>
    <property type="match status" value="1"/>
</dbReference>
<evidence type="ECO:0000259" key="2">
    <source>
        <dbReference type="Pfam" id="PF22738"/>
    </source>
</evidence>
<feature type="compositionally biased region" description="Basic and acidic residues" evidence="1">
    <location>
        <begin position="257"/>
        <end position="293"/>
    </location>
</feature>
<protein>
    <recommendedName>
        <fullName evidence="2">NACHT N-terminal Helical domain-containing protein</fullName>
    </recommendedName>
</protein>
<dbReference type="AlphaFoldDB" id="A0A7X0C377"/>
<proteinExistence type="predicted"/>
<dbReference type="EMBL" id="JACHJB010000002">
    <property type="protein sequence ID" value="MBB6346831.1"/>
    <property type="molecule type" value="Genomic_DNA"/>
</dbReference>
<dbReference type="InterPro" id="IPR054567">
    <property type="entry name" value="NNH7"/>
</dbReference>
<dbReference type="Pfam" id="PF22738">
    <property type="entry name" value="NNH7"/>
    <property type="match status" value="1"/>
</dbReference>
<reference evidence="3 4" key="1">
    <citation type="submission" date="2020-08" db="EMBL/GenBank/DDBJ databases">
        <title>Sequencing the genomes of 1000 actinobacteria strains.</title>
        <authorList>
            <person name="Klenk H.-P."/>
        </authorList>
    </citation>
    <scope>NUCLEOTIDE SEQUENCE [LARGE SCALE GENOMIC DNA]</scope>
    <source>
        <strain evidence="3 4">DSM 45913</strain>
    </source>
</reference>
<name>A0A7X0C377_9ACTN</name>
<evidence type="ECO:0000313" key="4">
    <source>
        <dbReference type="Proteomes" id="UP000583800"/>
    </source>
</evidence>